<dbReference type="GO" id="GO:0004553">
    <property type="term" value="F:hydrolase activity, hydrolyzing O-glycosyl compounds"/>
    <property type="evidence" value="ECO:0007669"/>
    <property type="project" value="UniProtKB-ARBA"/>
</dbReference>
<dbReference type="PROSITE" id="PS51257">
    <property type="entry name" value="PROKAR_LIPOPROTEIN"/>
    <property type="match status" value="1"/>
</dbReference>
<comment type="caution">
    <text evidence="5">The sequence shown here is derived from an EMBL/GenBank/DDBJ whole genome shotgun (WGS) entry which is preliminary data.</text>
</comment>
<organism evidence="5 6">
    <name type="scientific">Aurantiacibacter arachoides</name>
    <dbReference type="NCBI Taxonomy" id="1850444"/>
    <lineage>
        <taxon>Bacteria</taxon>
        <taxon>Pseudomonadati</taxon>
        <taxon>Pseudomonadota</taxon>
        <taxon>Alphaproteobacteria</taxon>
        <taxon>Sphingomonadales</taxon>
        <taxon>Erythrobacteraceae</taxon>
        <taxon>Aurantiacibacter</taxon>
    </lineage>
</organism>
<dbReference type="InterPro" id="IPR008979">
    <property type="entry name" value="Galactose-bd-like_sf"/>
</dbReference>
<dbReference type="EMBL" id="WTYH01000001">
    <property type="protein sequence ID" value="MXO92607.1"/>
    <property type="molecule type" value="Genomic_DNA"/>
</dbReference>
<dbReference type="OrthoDB" id="9761519at2"/>
<evidence type="ECO:0000256" key="1">
    <source>
        <dbReference type="ARBA" id="ARBA00022729"/>
    </source>
</evidence>
<name>A0A845A0V9_9SPHN</name>
<dbReference type="Pfam" id="PF17132">
    <property type="entry name" value="Glyco_hydro_106"/>
    <property type="match status" value="1"/>
</dbReference>
<dbReference type="PANTHER" id="PTHR43817">
    <property type="entry name" value="GLYCOSYL HYDROLASE"/>
    <property type="match status" value="1"/>
</dbReference>
<proteinExistence type="predicted"/>
<keyword evidence="2 5" id="KW-0378">Hydrolase</keyword>
<dbReference type="SUPFAM" id="SSF49785">
    <property type="entry name" value="Galactose-binding domain-like"/>
    <property type="match status" value="1"/>
</dbReference>
<dbReference type="Gene3D" id="2.60.120.260">
    <property type="entry name" value="Galactose-binding domain-like"/>
    <property type="match status" value="1"/>
</dbReference>
<gene>
    <name evidence="5" type="ORF">GRI62_03175</name>
</gene>
<evidence type="ECO:0000256" key="2">
    <source>
        <dbReference type="ARBA" id="ARBA00022801"/>
    </source>
</evidence>
<dbReference type="AlphaFoldDB" id="A0A845A0V9"/>
<sequence length="1112" mass="119616">MKIKSGPLTLAIAMLLAGCTTGMPASDRTQTSADPLLAGFVDPPQSARPRTWWHWMNGNVTQEGIARDLEWMNRIGLGGIQNFDASLTTPQIVDERLIYMSPEWREAFRFAVSEADRHGLEFAIAASPGWSETGGPWVEPADGMKKLTWSETVVPGGERFHGRIAAAPTETGPYQDAPFEDELAMVSEGSETQVPTASGRIAVLAVPLAYDQLPISQITLADGTALDFATLTDGRLQTTAMIPLAEDLSGEVLIEFPRAVTVRSANVAMPGLARPFRGVPIAPVLQVEGPDGWRDVAALPLTGVPTTASFDPATARRFRLAIAANPAGNGNDLDAPAPGAQSFDIFALGELDEVPLAELRLSSEVQLDALEQQAGFGTVLDYTAVTLGDSSATIDPAMAIDLSDRVATDGSLDWTPPPGRDWRILNFGWSLTGKTNHPATPEATGLEVDKLDPAAVRRYLETYLGMYRETLGPDMMGDRGLTALLTDSIEVGAANWTPQMETEFAARRGYALRPWLPALAGAVLGSPAETERFLHDWRETLAEMLAEYHYGTIAEVAHEHGLRVYGEALENGRPMLGDDLAMRRYADVPMAAMWTYARGNTPRQSLIGDMRGAASIAHVYGQNLVAAESMTAANAPWDFAPRDLRRIIDFEFANGVNLPVIHTSVHVPVEDRKPGLSLMIFGQYFNRNETWAEMAGPWIDYIARNAFMLQQGRAVADVAVFAGEEAPLTAQYAGGVPAGLPRGYGFDYVNADMLRDAVTIDGNELVSTGGARYRALQLAGSSDSMTLSALARVAEIARAGIPVIGTRPRSSPSLLDDQAAFETLAAETWALPNVTHAVDIDAALGSQGLAPDFSADGTWADQLAFFHRRSGDADIYFVANRCACAVETNLHLRSSSRAPQWWDAVNGETRELSFTQNGDVTTIPLALAAEQSGYVVFRDVTAATSAVVPPPSYRTLSSVDGEWTVAFQPGRGAPAQITMASLQPLDQSDDPSIRYFSGVATYTTTFSLSAMPHGERLVLDLGQVGDIAEVSVNGIPVGTTWFAPDRVDFTDAARAGENVLEVRVANRWANRLIGDVQPGAEPVTFVAAPTYRPDAPLRPAGLIGPVRILARD</sequence>
<feature type="domain" description="Beta-mannosidase-like galactose-binding" evidence="4">
    <location>
        <begin position="1000"/>
        <end position="1070"/>
    </location>
</feature>
<dbReference type="PANTHER" id="PTHR43817:SF1">
    <property type="entry name" value="HYDROLASE, FAMILY 43, PUTATIVE (AFU_ORTHOLOGUE AFUA_3G01660)-RELATED"/>
    <property type="match status" value="1"/>
</dbReference>
<dbReference type="InterPro" id="IPR054593">
    <property type="entry name" value="Beta-mannosidase-like_N2"/>
</dbReference>
<feature type="chain" id="PRO_5032984612" evidence="3">
    <location>
        <begin position="26"/>
        <end position="1112"/>
    </location>
</feature>
<dbReference type="Proteomes" id="UP000460626">
    <property type="component" value="Unassembled WGS sequence"/>
</dbReference>
<dbReference type="Pfam" id="PF22666">
    <property type="entry name" value="Glyco_hydro_2_N2"/>
    <property type="match status" value="1"/>
</dbReference>
<evidence type="ECO:0000313" key="5">
    <source>
        <dbReference type="EMBL" id="MXO92607.1"/>
    </source>
</evidence>
<dbReference type="NCBIfam" id="NF045579">
    <property type="entry name" value="rhamnoside_JR"/>
    <property type="match status" value="1"/>
</dbReference>
<evidence type="ECO:0000259" key="4">
    <source>
        <dbReference type="Pfam" id="PF22666"/>
    </source>
</evidence>
<evidence type="ECO:0000313" key="6">
    <source>
        <dbReference type="Proteomes" id="UP000460626"/>
    </source>
</evidence>
<evidence type="ECO:0000256" key="3">
    <source>
        <dbReference type="SAM" id="SignalP"/>
    </source>
</evidence>
<dbReference type="RefSeq" id="WP_131451972.1">
    <property type="nucleotide sequence ID" value="NZ_BMJK01000001.1"/>
</dbReference>
<keyword evidence="1 3" id="KW-0732">Signal</keyword>
<accession>A0A845A0V9</accession>
<feature type="signal peptide" evidence="3">
    <location>
        <begin position="1"/>
        <end position="25"/>
    </location>
</feature>
<protein>
    <submittedName>
        <fullName evidence="5">Glycoside hydrolase</fullName>
    </submittedName>
</protein>
<keyword evidence="6" id="KW-1185">Reference proteome</keyword>
<reference evidence="5 6" key="1">
    <citation type="submission" date="2019-12" db="EMBL/GenBank/DDBJ databases">
        <title>Genomic-based taxomic classification of the family Erythrobacteraceae.</title>
        <authorList>
            <person name="Xu L."/>
        </authorList>
    </citation>
    <scope>NUCLEOTIDE SEQUENCE [LARGE SCALE GENOMIC DNA]</scope>
    <source>
        <strain evidence="5 6">RC4-10-4</strain>
    </source>
</reference>